<name>A0AAN9ETD2_CLITE</name>
<dbReference type="EMBL" id="JAYKXN010000008">
    <property type="protein sequence ID" value="KAK7262171.1"/>
    <property type="molecule type" value="Genomic_DNA"/>
</dbReference>
<accession>A0AAN9ETD2</accession>
<feature type="region of interest" description="Disordered" evidence="1">
    <location>
        <begin position="183"/>
        <end position="215"/>
    </location>
</feature>
<sequence>MSGRPRFTYRKRFGNRNAAETRETAQKRGGNVSPKIFFVLPLFSFFPSRVTPTARKLRCCAPHRTARHCRARSTRRRPSSSPPASLVFSELCIFWSVLLLLPSSDLAAGYPTHGRLLQRLFPVEVDDEAFVRGAHGGGGGVASVEVEVRWRWRFGGGGGLEVEVRWRWRWRFGGGGSVEMERKGEIEHGGGRDERKGVRASGEGKKCLTEKVLID</sequence>
<dbReference type="Proteomes" id="UP001359559">
    <property type="component" value="Unassembled WGS sequence"/>
</dbReference>
<organism evidence="2 3">
    <name type="scientific">Clitoria ternatea</name>
    <name type="common">Butterfly pea</name>
    <dbReference type="NCBI Taxonomy" id="43366"/>
    <lineage>
        <taxon>Eukaryota</taxon>
        <taxon>Viridiplantae</taxon>
        <taxon>Streptophyta</taxon>
        <taxon>Embryophyta</taxon>
        <taxon>Tracheophyta</taxon>
        <taxon>Spermatophyta</taxon>
        <taxon>Magnoliopsida</taxon>
        <taxon>eudicotyledons</taxon>
        <taxon>Gunneridae</taxon>
        <taxon>Pentapetalae</taxon>
        <taxon>rosids</taxon>
        <taxon>fabids</taxon>
        <taxon>Fabales</taxon>
        <taxon>Fabaceae</taxon>
        <taxon>Papilionoideae</taxon>
        <taxon>50 kb inversion clade</taxon>
        <taxon>NPAAA clade</taxon>
        <taxon>indigoferoid/millettioid clade</taxon>
        <taxon>Phaseoleae</taxon>
        <taxon>Clitoria</taxon>
    </lineage>
</organism>
<dbReference type="AlphaFoldDB" id="A0AAN9ETD2"/>
<evidence type="ECO:0000256" key="1">
    <source>
        <dbReference type="SAM" id="MobiDB-lite"/>
    </source>
</evidence>
<comment type="caution">
    <text evidence="2">The sequence shown here is derived from an EMBL/GenBank/DDBJ whole genome shotgun (WGS) entry which is preliminary data.</text>
</comment>
<keyword evidence="3" id="KW-1185">Reference proteome</keyword>
<protein>
    <submittedName>
        <fullName evidence="2">Uncharacterized protein</fullName>
    </submittedName>
</protein>
<evidence type="ECO:0000313" key="2">
    <source>
        <dbReference type="EMBL" id="KAK7262171.1"/>
    </source>
</evidence>
<proteinExistence type="predicted"/>
<reference evidence="2 3" key="1">
    <citation type="submission" date="2024-01" db="EMBL/GenBank/DDBJ databases">
        <title>The genomes of 5 underutilized Papilionoideae crops provide insights into root nodulation and disease resistance.</title>
        <authorList>
            <person name="Yuan L."/>
        </authorList>
    </citation>
    <scope>NUCLEOTIDE SEQUENCE [LARGE SCALE GENOMIC DNA]</scope>
    <source>
        <strain evidence="2">LY-2023</strain>
        <tissue evidence="2">Leaf</tissue>
    </source>
</reference>
<evidence type="ECO:0000313" key="3">
    <source>
        <dbReference type="Proteomes" id="UP001359559"/>
    </source>
</evidence>
<gene>
    <name evidence="2" type="ORF">RJT34_29732</name>
</gene>